<comment type="caution">
    <text evidence="16">The sequence shown here is derived from an EMBL/GenBank/DDBJ whole genome shotgun (WGS) entry which is preliminary data.</text>
</comment>
<evidence type="ECO:0000256" key="12">
    <source>
        <dbReference type="ARBA" id="ARBA00023201"/>
    </source>
</evidence>
<keyword evidence="8" id="KW-0915">Sodium</keyword>
<evidence type="ECO:0000256" key="4">
    <source>
        <dbReference type="ARBA" id="ARBA00022692"/>
    </source>
</evidence>
<dbReference type="Pfam" id="PF00474">
    <property type="entry name" value="SSF"/>
    <property type="match status" value="2"/>
</dbReference>
<name>A0AAW0NSJ3_9GOBI</name>
<keyword evidence="6" id="KW-0530">Neurotransmitter biosynthesis</keyword>
<evidence type="ECO:0000313" key="17">
    <source>
        <dbReference type="Proteomes" id="UP001460270"/>
    </source>
</evidence>
<dbReference type="PROSITE" id="PS50283">
    <property type="entry name" value="NA_SOLUT_SYMP_3"/>
    <property type="match status" value="1"/>
</dbReference>
<proteinExistence type="inferred from homology"/>
<reference evidence="17" key="1">
    <citation type="submission" date="2024-04" db="EMBL/GenBank/DDBJ databases">
        <title>Salinicola lusitanus LLJ914,a marine bacterium isolated from the Okinawa Trough.</title>
        <authorList>
            <person name="Li J."/>
        </authorList>
    </citation>
    <scope>NUCLEOTIDE SEQUENCE [LARGE SCALE GENOMIC DNA]</scope>
</reference>
<evidence type="ECO:0000256" key="15">
    <source>
        <dbReference type="SAM" id="Phobius"/>
    </source>
</evidence>
<comment type="subcellular location">
    <subcellularLocation>
        <location evidence="1">Membrane</location>
        <topology evidence="1">Multi-pass membrane protein</topology>
    </subcellularLocation>
</comment>
<evidence type="ECO:0000256" key="2">
    <source>
        <dbReference type="ARBA" id="ARBA00006434"/>
    </source>
</evidence>
<feature type="region of interest" description="Disordered" evidence="14">
    <location>
        <begin position="635"/>
        <end position="664"/>
    </location>
</feature>
<keyword evidence="11" id="KW-0325">Glycoprotein</keyword>
<keyword evidence="10 15" id="KW-0472">Membrane</keyword>
<evidence type="ECO:0000256" key="1">
    <source>
        <dbReference type="ARBA" id="ARBA00004141"/>
    </source>
</evidence>
<evidence type="ECO:0000313" key="16">
    <source>
        <dbReference type="EMBL" id="KAK7901202.1"/>
    </source>
</evidence>
<evidence type="ECO:0000256" key="10">
    <source>
        <dbReference type="ARBA" id="ARBA00023136"/>
    </source>
</evidence>
<feature type="transmembrane region" description="Helical" evidence="15">
    <location>
        <begin position="536"/>
        <end position="561"/>
    </location>
</feature>
<feature type="compositionally biased region" description="Pro residues" evidence="14">
    <location>
        <begin position="87"/>
        <end position="97"/>
    </location>
</feature>
<feature type="compositionally biased region" description="Basic and acidic residues" evidence="14">
    <location>
        <begin position="639"/>
        <end position="650"/>
    </location>
</feature>
<feature type="transmembrane region" description="Helical" evidence="15">
    <location>
        <begin position="327"/>
        <end position="346"/>
    </location>
</feature>
<keyword evidence="7 15" id="KW-1133">Transmembrane helix</keyword>
<accession>A0AAW0NSJ3</accession>
<dbReference type="CDD" id="cd11474">
    <property type="entry name" value="SLC5sbd_CHT"/>
    <property type="match status" value="1"/>
</dbReference>
<feature type="transmembrane region" description="Helical" evidence="15">
    <location>
        <begin position="353"/>
        <end position="372"/>
    </location>
</feature>
<feature type="transmembrane region" description="Helical" evidence="15">
    <location>
        <begin position="418"/>
        <end position="443"/>
    </location>
</feature>
<evidence type="ECO:0000256" key="11">
    <source>
        <dbReference type="ARBA" id="ARBA00023180"/>
    </source>
</evidence>
<keyword evidence="3" id="KW-0813">Transport</keyword>
<gene>
    <name evidence="16" type="ORF">WMY93_017971</name>
</gene>
<dbReference type="AlphaFoldDB" id="A0AAW0NSJ3"/>
<evidence type="ECO:0000256" key="5">
    <source>
        <dbReference type="ARBA" id="ARBA00022847"/>
    </source>
</evidence>
<keyword evidence="5" id="KW-0769">Symport</keyword>
<evidence type="ECO:0000256" key="13">
    <source>
        <dbReference type="RuleBase" id="RU362091"/>
    </source>
</evidence>
<dbReference type="PANTHER" id="PTHR45897">
    <property type="entry name" value="HIGH-AFFINITY CHOLINE TRANSPORTER 1"/>
    <property type="match status" value="1"/>
</dbReference>
<keyword evidence="4 15" id="KW-0812">Transmembrane</keyword>
<feature type="region of interest" description="Disordered" evidence="14">
    <location>
        <begin position="80"/>
        <end position="111"/>
    </location>
</feature>
<feature type="transmembrane region" description="Helical" evidence="15">
    <location>
        <begin position="495"/>
        <end position="524"/>
    </location>
</feature>
<keyword evidence="12" id="KW-0739">Sodium transport</keyword>
<evidence type="ECO:0000256" key="14">
    <source>
        <dbReference type="SAM" id="MobiDB-lite"/>
    </source>
</evidence>
<dbReference type="GO" id="GO:0005886">
    <property type="term" value="C:plasma membrane"/>
    <property type="evidence" value="ECO:0007669"/>
    <property type="project" value="TreeGrafter"/>
</dbReference>
<dbReference type="PANTHER" id="PTHR45897:SF5">
    <property type="entry name" value="HIGH AFFINITY CHOLINE TRANSPORTER 1"/>
    <property type="match status" value="1"/>
</dbReference>
<dbReference type="InterPro" id="IPR001734">
    <property type="entry name" value="Na/solute_symporter"/>
</dbReference>
<keyword evidence="17" id="KW-1185">Reference proteome</keyword>
<evidence type="ECO:0000256" key="3">
    <source>
        <dbReference type="ARBA" id="ARBA00022448"/>
    </source>
</evidence>
<dbReference type="Proteomes" id="UP001460270">
    <property type="component" value="Unassembled WGS sequence"/>
</dbReference>
<evidence type="ECO:0000256" key="6">
    <source>
        <dbReference type="ARBA" id="ARBA00022979"/>
    </source>
</evidence>
<dbReference type="GO" id="GO:0008292">
    <property type="term" value="P:acetylcholine biosynthetic process"/>
    <property type="evidence" value="ECO:0007669"/>
    <property type="project" value="TreeGrafter"/>
</dbReference>
<dbReference type="EMBL" id="JBBPFD010000013">
    <property type="protein sequence ID" value="KAK7901202.1"/>
    <property type="molecule type" value="Genomic_DNA"/>
</dbReference>
<dbReference type="InterPro" id="IPR052244">
    <property type="entry name" value="Choline_transporter"/>
</dbReference>
<dbReference type="InterPro" id="IPR038377">
    <property type="entry name" value="Na/Glc_symporter_sf"/>
</dbReference>
<feature type="transmembrane region" description="Helical" evidence="15">
    <location>
        <begin position="43"/>
        <end position="64"/>
    </location>
</feature>
<evidence type="ECO:0000256" key="8">
    <source>
        <dbReference type="ARBA" id="ARBA00023053"/>
    </source>
</evidence>
<sequence length="664" mass="72304">MIQTCVPQQLLFSHHSLSVCLNCPWTGSEPESGVYTSVLRVSVWFFSLCVCVCVCGGGVCLSVFKVWHMCFLSISSSHTNQKTTDRPPQPPPAPPAAPSLTRSSPSPPTQTCSTTPNFNFFIFDDFISIPLLCPRVFVVYAAVLIELLRSGYISEAAVVFPKHNSTCSGKRSARAGRSFLYRPDIHIWNSQRSDSLICLWASGLYGEVVPVSSERHLLLREVGATWVGGGFIVGTAEAVYNPSMGLIWAVMPISATLCFIIGGLFFAEPMRNNKYVTMMDPFQIKYGKVPTAALSLASLISEIMWVTGTLIGLGVTMSVILDLSYTVSIWISAAVAITYTLLGGLYSVAYTDIIQLVLIFISLWLCVPFSMMSPACWTSRRRPTTTPTRIRLGNLGLQNFHQRTLSATSSSTAKITCFAAAFIVPTLGIPPILLGAVAASTIPHTLLHLHHRHRAVAAAVMSSTDSALLSAASIFTSNIYKNILRPQASEREIQWVIQGSVVVVGLAGTSLTFLDNSVLMIWLLRSDLTYTLMLPQLVCVLFFSVSNGYGAVLGCATGMVLRVLCGEPVLGIPPVIKFPGCTLVNGVYVQSSPIRTICMLSAVAAILFFSYVAAQLFNRGLIPEKYDFFNVKRSLPQNGDKKEESQKLENENTEASQPMLESPL</sequence>
<comment type="similarity">
    <text evidence="2 13">Belongs to the sodium:solute symporter (SSF) (TC 2.A.21) family.</text>
</comment>
<evidence type="ECO:0000256" key="7">
    <source>
        <dbReference type="ARBA" id="ARBA00022989"/>
    </source>
</evidence>
<feature type="transmembrane region" description="Helical" evidence="15">
    <location>
        <begin position="455"/>
        <end position="475"/>
    </location>
</feature>
<dbReference type="Gene3D" id="1.20.1730.10">
    <property type="entry name" value="Sodium/glucose cotransporter"/>
    <property type="match status" value="1"/>
</dbReference>
<evidence type="ECO:0000256" key="9">
    <source>
        <dbReference type="ARBA" id="ARBA00023065"/>
    </source>
</evidence>
<keyword evidence="9" id="KW-0406">Ion transport</keyword>
<feature type="transmembrane region" description="Helical" evidence="15">
    <location>
        <begin position="594"/>
        <end position="614"/>
    </location>
</feature>
<feature type="transmembrane region" description="Helical" evidence="15">
    <location>
        <begin position="288"/>
        <end position="321"/>
    </location>
</feature>
<organism evidence="16 17">
    <name type="scientific">Mugilogobius chulae</name>
    <name type="common">yellowstripe goby</name>
    <dbReference type="NCBI Taxonomy" id="88201"/>
    <lineage>
        <taxon>Eukaryota</taxon>
        <taxon>Metazoa</taxon>
        <taxon>Chordata</taxon>
        <taxon>Craniata</taxon>
        <taxon>Vertebrata</taxon>
        <taxon>Euteleostomi</taxon>
        <taxon>Actinopterygii</taxon>
        <taxon>Neopterygii</taxon>
        <taxon>Teleostei</taxon>
        <taxon>Neoteleostei</taxon>
        <taxon>Acanthomorphata</taxon>
        <taxon>Gobiaria</taxon>
        <taxon>Gobiiformes</taxon>
        <taxon>Gobioidei</taxon>
        <taxon>Gobiidae</taxon>
        <taxon>Gobionellinae</taxon>
        <taxon>Mugilogobius</taxon>
    </lineage>
</organism>
<feature type="compositionally biased region" description="Low complexity" evidence="14">
    <location>
        <begin position="98"/>
        <end position="111"/>
    </location>
</feature>
<feature type="transmembrane region" description="Helical" evidence="15">
    <location>
        <begin position="246"/>
        <end position="267"/>
    </location>
</feature>
<dbReference type="GO" id="GO:0005307">
    <property type="term" value="F:choline:sodium symporter activity"/>
    <property type="evidence" value="ECO:0007669"/>
    <property type="project" value="TreeGrafter"/>
</dbReference>
<protein>
    <submittedName>
        <fullName evidence="16">Uncharacterized protein</fullName>
    </submittedName>
</protein>